<evidence type="ECO:0000256" key="1">
    <source>
        <dbReference type="ARBA" id="ARBA00007806"/>
    </source>
</evidence>
<proteinExistence type="inferred from homology"/>
<dbReference type="CDD" id="cd06592">
    <property type="entry name" value="GH31_NET37"/>
    <property type="match status" value="1"/>
</dbReference>
<dbReference type="InterPro" id="IPR017853">
    <property type="entry name" value="GH"/>
</dbReference>
<evidence type="ECO:0000256" key="3">
    <source>
        <dbReference type="ARBA" id="ARBA00023295"/>
    </source>
</evidence>
<evidence type="ECO:0000256" key="2">
    <source>
        <dbReference type="ARBA" id="ARBA00022801"/>
    </source>
</evidence>
<accession>A0A9D4LAS5</accession>
<comment type="caution">
    <text evidence="7">The sequence shown here is derived from an EMBL/GenBank/DDBJ whole genome shotgun (WGS) entry which is preliminary data.</text>
</comment>
<dbReference type="PANTHER" id="PTHR43053">
    <property type="entry name" value="GLYCOSIDASE FAMILY 31"/>
    <property type="match status" value="1"/>
</dbReference>
<dbReference type="GO" id="GO:0004553">
    <property type="term" value="F:hydrolase activity, hydrolyzing O-glycosyl compounds"/>
    <property type="evidence" value="ECO:0007669"/>
    <property type="project" value="InterPro"/>
</dbReference>
<dbReference type="InterPro" id="IPR048395">
    <property type="entry name" value="Glyco_hydro_31_C"/>
</dbReference>
<dbReference type="EMBL" id="JAIWYP010000003">
    <property type="protein sequence ID" value="KAH3855155.1"/>
    <property type="molecule type" value="Genomic_DNA"/>
</dbReference>
<dbReference type="Gene3D" id="2.60.40.1180">
    <property type="entry name" value="Golgi alpha-mannosidase II"/>
    <property type="match status" value="1"/>
</dbReference>
<evidence type="ECO:0000259" key="6">
    <source>
        <dbReference type="Pfam" id="PF21365"/>
    </source>
</evidence>
<evidence type="ECO:0008006" key="9">
    <source>
        <dbReference type="Google" id="ProtNLM"/>
    </source>
</evidence>
<dbReference type="Pfam" id="PF01055">
    <property type="entry name" value="Glyco_hydro_31_2nd"/>
    <property type="match status" value="1"/>
</dbReference>
<dbReference type="AlphaFoldDB" id="A0A9D4LAS5"/>
<dbReference type="Proteomes" id="UP000828390">
    <property type="component" value="Unassembled WGS sequence"/>
</dbReference>
<dbReference type="InterPro" id="IPR050985">
    <property type="entry name" value="Alpha-glycosidase_related"/>
</dbReference>
<dbReference type="InterPro" id="IPR013780">
    <property type="entry name" value="Glyco_hydro_b"/>
</dbReference>
<keyword evidence="8" id="KW-1185">Reference proteome</keyword>
<reference evidence="7" key="1">
    <citation type="journal article" date="2019" name="bioRxiv">
        <title>The Genome of the Zebra Mussel, Dreissena polymorpha: A Resource for Invasive Species Research.</title>
        <authorList>
            <person name="McCartney M.A."/>
            <person name="Auch B."/>
            <person name="Kono T."/>
            <person name="Mallez S."/>
            <person name="Zhang Y."/>
            <person name="Obille A."/>
            <person name="Becker A."/>
            <person name="Abrahante J.E."/>
            <person name="Garbe J."/>
            <person name="Badalamenti J.P."/>
            <person name="Herman A."/>
            <person name="Mangelson H."/>
            <person name="Liachko I."/>
            <person name="Sullivan S."/>
            <person name="Sone E.D."/>
            <person name="Koren S."/>
            <person name="Silverstein K.A.T."/>
            <person name="Beckman K.B."/>
            <person name="Gohl D.M."/>
        </authorList>
    </citation>
    <scope>NUCLEOTIDE SEQUENCE</scope>
    <source>
        <strain evidence="7">Duluth1</strain>
        <tissue evidence="7">Whole animal</tissue>
    </source>
</reference>
<dbReference type="InterPro" id="IPR000322">
    <property type="entry name" value="Glyco_hydro_31_TIM"/>
</dbReference>
<dbReference type="OrthoDB" id="10070917at2759"/>
<feature type="domain" description="Glycoside hydrolase family 31 TIM barrel" evidence="5">
    <location>
        <begin position="290"/>
        <end position="577"/>
    </location>
</feature>
<keyword evidence="2 4" id="KW-0378">Hydrolase</keyword>
<reference evidence="7" key="2">
    <citation type="submission" date="2020-11" db="EMBL/GenBank/DDBJ databases">
        <authorList>
            <person name="McCartney M.A."/>
            <person name="Auch B."/>
            <person name="Kono T."/>
            <person name="Mallez S."/>
            <person name="Becker A."/>
            <person name="Gohl D.M."/>
            <person name="Silverstein K.A.T."/>
            <person name="Koren S."/>
            <person name="Bechman K.B."/>
            <person name="Herman A."/>
            <person name="Abrahante J.E."/>
            <person name="Garbe J."/>
        </authorList>
    </citation>
    <scope>NUCLEOTIDE SEQUENCE</scope>
    <source>
        <strain evidence="7">Duluth1</strain>
        <tissue evidence="7">Whole animal</tissue>
    </source>
</reference>
<sequence>MMRLHWRRLRAKHPWLQVLGTWRFWLLALFTVILILYAVSSFRPSFLSKTPERDISQVWVGDMEFDFMTGLYFLKQGKEVYFRGSMPDAHQMDGKPAHCATYNQTNSLCASWFPKVKLTVENIVEEHVTCQSLVWTPGFEHYKPHTCFSVADSKWYGGSLFVDQKWPLNNMEVKFQAYRTRNSEYNQGVANSVGNVLDWFWINSNGVGVIFDSEIPLHISLNQNGDKLLCFYSQSNVNSLLKYRVCKAENMRKMHWYLMNRVVRLPLMLPKSDLFQKPLWSVSPMYKHSVSQENVLKLAKDVMDHGFERSLMSIQDVSLSVMNGKLNPFDERKFPNSHQSMMHLRGDYGFEPFLSVSPFISTRDTQVNKSKFLTNSKNEPIVISYYGNKVHVVNLLVKEVFDWFVKQLNNTQSSFGLSGFVFMGGETDIVEYNCESPSGLCDIDVEKFAKKFSSMADKFSAKTISSSAIRSQSSSGLIQLTSNSSSWNSNGGLRDLIPSVLTLGLLGYPFIVPNTVGGPGNYKISSETGEQNSEIPDRELYVRWMAIAAYMPCLMFSVPPWNYDDEVVQFAKHFAEIHNKQVSPIVIQAAREYETTGVPIIRPMWWTDPKDPATLSIDDQFLVGDQILVAPILDKSASKRDIFIPHGRWLDNLNNKEIEGQTVLKDFEIPLGQIATFTKSKI</sequence>
<name>A0A9D4LAS5_DREPO</name>
<organism evidence="7 8">
    <name type="scientific">Dreissena polymorpha</name>
    <name type="common">Zebra mussel</name>
    <name type="synonym">Mytilus polymorpha</name>
    <dbReference type="NCBI Taxonomy" id="45954"/>
    <lineage>
        <taxon>Eukaryota</taxon>
        <taxon>Metazoa</taxon>
        <taxon>Spiralia</taxon>
        <taxon>Lophotrochozoa</taxon>
        <taxon>Mollusca</taxon>
        <taxon>Bivalvia</taxon>
        <taxon>Autobranchia</taxon>
        <taxon>Heteroconchia</taxon>
        <taxon>Euheterodonta</taxon>
        <taxon>Imparidentia</taxon>
        <taxon>Neoheterodontei</taxon>
        <taxon>Myida</taxon>
        <taxon>Dreissenoidea</taxon>
        <taxon>Dreissenidae</taxon>
        <taxon>Dreissena</taxon>
    </lineage>
</organism>
<dbReference type="SUPFAM" id="SSF51011">
    <property type="entry name" value="Glycosyl hydrolase domain"/>
    <property type="match status" value="1"/>
</dbReference>
<dbReference type="SUPFAM" id="SSF51445">
    <property type="entry name" value="(Trans)glycosidases"/>
    <property type="match status" value="1"/>
</dbReference>
<dbReference type="Pfam" id="PF21365">
    <property type="entry name" value="Glyco_hydro_31_3rd"/>
    <property type="match status" value="1"/>
</dbReference>
<evidence type="ECO:0000256" key="4">
    <source>
        <dbReference type="RuleBase" id="RU361185"/>
    </source>
</evidence>
<feature type="domain" description="Glycosyl hydrolase family 31 C-terminal" evidence="6">
    <location>
        <begin position="597"/>
        <end position="679"/>
    </location>
</feature>
<dbReference type="Gene3D" id="3.20.20.80">
    <property type="entry name" value="Glycosidases"/>
    <property type="match status" value="1"/>
</dbReference>
<keyword evidence="3 4" id="KW-0326">Glycosidase</keyword>
<gene>
    <name evidence="7" type="ORF">DPMN_097716</name>
</gene>
<protein>
    <recommendedName>
        <fullName evidence="9">Family 31 glucosidase KIAA1161</fullName>
    </recommendedName>
</protein>
<dbReference type="PANTHER" id="PTHR43053:SF4">
    <property type="entry name" value="MYOGENESIS-REGULATING GLYCOSIDASE"/>
    <property type="match status" value="1"/>
</dbReference>
<evidence type="ECO:0000313" key="7">
    <source>
        <dbReference type="EMBL" id="KAH3855155.1"/>
    </source>
</evidence>
<evidence type="ECO:0000313" key="8">
    <source>
        <dbReference type="Proteomes" id="UP000828390"/>
    </source>
</evidence>
<evidence type="ECO:0000259" key="5">
    <source>
        <dbReference type="Pfam" id="PF01055"/>
    </source>
</evidence>
<dbReference type="GO" id="GO:0005975">
    <property type="term" value="P:carbohydrate metabolic process"/>
    <property type="evidence" value="ECO:0007669"/>
    <property type="project" value="InterPro"/>
</dbReference>
<comment type="similarity">
    <text evidence="1 4">Belongs to the glycosyl hydrolase 31 family.</text>
</comment>